<evidence type="ECO:0000256" key="1">
    <source>
        <dbReference type="ARBA" id="ARBA00022723"/>
    </source>
</evidence>
<dbReference type="GO" id="GO:0008270">
    <property type="term" value="F:zinc ion binding"/>
    <property type="evidence" value="ECO:0007669"/>
    <property type="project" value="UniProtKB-KW"/>
</dbReference>
<comment type="caution">
    <text evidence="6">The sequence shown here is derived from an EMBL/GenBank/DDBJ whole genome shotgun (WGS) entry which is preliminary data.</text>
</comment>
<evidence type="ECO:0000256" key="2">
    <source>
        <dbReference type="ARBA" id="ARBA00022771"/>
    </source>
</evidence>
<organism evidence="6 7">
    <name type="scientific">Brassica cretica</name>
    <name type="common">Mustard</name>
    <dbReference type="NCBI Taxonomy" id="69181"/>
    <lineage>
        <taxon>Eukaryota</taxon>
        <taxon>Viridiplantae</taxon>
        <taxon>Streptophyta</taxon>
        <taxon>Embryophyta</taxon>
        <taxon>Tracheophyta</taxon>
        <taxon>Spermatophyta</taxon>
        <taxon>Magnoliopsida</taxon>
        <taxon>eudicotyledons</taxon>
        <taxon>Gunneridae</taxon>
        <taxon>Pentapetalae</taxon>
        <taxon>rosids</taxon>
        <taxon>malvids</taxon>
        <taxon>Brassicales</taxon>
        <taxon>Brassicaceae</taxon>
        <taxon>Brassiceae</taxon>
        <taxon>Brassica</taxon>
    </lineage>
</organism>
<reference evidence="6" key="1">
    <citation type="submission" date="2019-12" db="EMBL/GenBank/DDBJ databases">
        <title>Genome sequencing and annotation of Brassica cretica.</title>
        <authorList>
            <person name="Studholme D.J."/>
            <person name="Sarris P.F."/>
        </authorList>
    </citation>
    <scope>NUCLEOTIDE SEQUENCE</scope>
    <source>
        <strain evidence="6">PFS-001/15</strain>
        <tissue evidence="6">Leaf</tissue>
    </source>
</reference>
<dbReference type="Proteomes" id="UP000712281">
    <property type="component" value="Unassembled WGS sequence"/>
</dbReference>
<name>A0A8S9HIE0_BRACR</name>
<dbReference type="EMBL" id="QGKW02001940">
    <property type="protein sequence ID" value="KAF2556072.1"/>
    <property type="molecule type" value="Genomic_DNA"/>
</dbReference>
<evidence type="ECO:0000313" key="6">
    <source>
        <dbReference type="EMBL" id="KAF2556072.1"/>
    </source>
</evidence>
<evidence type="ECO:0000256" key="4">
    <source>
        <dbReference type="SAM" id="MobiDB-lite"/>
    </source>
</evidence>
<proteinExistence type="predicted"/>
<accession>A0A8S9HIE0</accession>
<dbReference type="GO" id="GO:0003677">
    <property type="term" value="F:DNA binding"/>
    <property type="evidence" value="ECO:0007669"/>
    <property type="project" value="InterPro"/>
</dbReference>
<feature type="region of interest" description="Disordered" evidence="4">
    <location>
        <begin position="97"/>
        <end position="123"/>
    </location>
</feature>
<dbReference type="AlphaFoldDB" id="A0A8S9HIE0"/>
<evidence type="ECO:0000313" key="7">
    <source>
        <dbReference type="Proteomes" id="UP000712281"/>
    </source>
</evidence>
<feature type="domain" description="BED-type" evidence="5">
    <location>
        <begin position="25"/>
        <end position="52"/>
    </location>
</feature>
<keyword evidence="3" id="KW-0862">Zinc</keyword>
<evidence type="ECO:0000259" key="5">
    <source>
        <dbReference type="Pfam" id="PF02892"/>
    </source>
</evidence>
<keyword evidence="2" id="KW-0863">Zinc-finger</keyword>
<dbReference type="PANTHER" id="PTHR46951">
    <property type="entry name" value="BED-TYPE DOMAIN-CONTAINING PROTEIN"/>
    <property type="match status" value="1"/>
</dbReference>
<gene>
    <name evidence="6" type="ORF">F2Q68_00014524</name>
</gene>
<sequence>MASSDLRRPPKRLRTPMLSEYGTCLPKNRNKWTCIFCRKETNGGVSRLKHHLIGDSTSVIRCPTCPEHVRIELRDYAIKKAEERAAQTMRYEPVLNDIDGEDVEGEPKQKANSNKRKKRGPLDRLVPDSEIQDKVMLELDMFKKAAGLFGHNMAIRQREMKAPGISIDTLVETSTDYSIGISIDALGQPLMRGLNMLTKLPRRGLAYYSNLSSVRMDSEKNALMTISTMNITT</sequence>
<evidence type="ECO:0000256" key="3">
    <source>
        <dbReference type="ARBA" id="ARBA00022833"/>
    </source>
</evidence>
<dbReference type="InterPro" id="IPR003656">
    <property type="entry name" value="Znf_BED"/>
</dbReference>
<dbReference type="Pfam" id="PF02892">
    <property type="entry name" value="zf-BED"/>
    <property type="match status" value="1"/>
</dbReference>
<dbReference type="PANTHER" id="PTHR46951:SF2">
    <property type="entry name" value="BED-TYPE DOMAIN-CONTAINING PROTEIN"/>
    <property type="match status" value="1"/>
</dbReference>
<keyword evidence="1" id="KW-0479">Metal-binding</keyword>
<protein>
    <recommendedName>
        <fullName evidence="5">BED-type domain-containing protein</fullName>
    </recommendedName>
</protein>